<evidence type="ECO:0000313" key="2">
    <source>
        <dbReference type="Proteomes" id="UP000499080"/>
    </source>
</evidence>
<dbReference type="AlphaFoldDB" id="A0A4Y2GHP1"/>
<dbReference type="EMBL" id="BGPR01001363">
    <property type="protein sequence ID" value="GBM52058.1"/>
    <property type="molecule type" value="Genomic_DNA"/>
</dbReference>
<organism evidence="1 2">
    <name type="scientific">Araneus ventricosus</name>
    <name type="common">Orbweaver spider</name>
    <name type="synonym">Epeira ventricosa</name>
    <dbReference type="NCBI Taxonomy" id="182803"/>
    <lineage>
        <taxon>Eukaryota</taxon>
        <taxon>Metazoa</taxon>
        <taxon>Ecdysozoa</taxon>
        <taxon>Arthropoda</taxon>
        <taxon>Chelicerata</taxon>
        <taxon>Arachnida</taxon>
        <taxon>Araneae</taxon>
        <taxon>Araneomorphae</taxon>
        <taxon>Entelegynae</taxon>
        <taxon>Araneoidea</taxon>
        <taxon>Araneidae</taxon>
        <taxon>Araneus</taxon>
    </lineage>
</organism>
<protein>
    <submittedName>
        <fullName evidence="1">Uncharacterized protein</fullName>
    </submittedName>
</protein>
<proteinExistence type="predicted"/>
<comment type="caution">
    <text evidence="1">The sequence shown here is derived from an EMBL/GenBank/DDBJ whole genome shotgun (WGS) entry which is preliminary data.</text>
</comment>
<name>A0A4Y2GHP1_ARAVE</name>
<gene>
    <name evidence="1" type="ORF">AVEN_23292_1</name>
</gene>
<dbReference type="Proteomes" id="UP000499080">
    <property type="component" value="Unassembled WGS sequence"/>
</dbReference>
<sequence>METAITNHKKGYYAPAKWAPLRRAPMQQDHPSPGGTSPHLKCPLTRSLSLRSILTDNSNPHRPTYTNGRAGRCGSETKHIIGFYDGLRMPPLWRHLSRRVNSVKRVSLRLTTVLHNGERHTEFCKLLLCPLSYPMQRLVLTTVESSGGLNCKLCY</sequence>
<keyword evidence="2" id="KW-1185">Reference proteome</keyword>
<evidence type="ECO:0000313" key="1">
    <source>
        <dbReference type="EMBL" id="GBM52058.1"/>
    </source>
</evidence>
<accession>A0A4Y2GHP1</accession>
<reference evidence="1 2" key="1">
    <citation type="journal article" date="2019" name="Sci. Rep.">
        <title>Orb-weaving spider Araneus ventricosus genome elucidates the spidroin gene catalogue.</title>
        <authorList>
            <person name="Kono N."/>
            <person name="Nakamura H."/>
            <person name="Ohtoshi R."/>
            <person name="Moran D.A.P."/>
            <person name="Shinohara A."/>
            <person name="Yoshida Y."/>
            <person name="Fujiwara M."/>
            <person name="Mori M."/>
            <person name="Tomita M."/>
            <person name="Arakawa K."/>
        </authorList>
    </citation>
    <scope>NUCLEOTIDE SEQUENCE [LARGE SCALE GENOMIC DNA]</scope>
</reference>